<reference evidence="3" key="1">
    <citation type="journal article" date="2014" name="Int. J. Syst. Evol. Microbiol.">
        <title>Complete genome sequence of Corynebacterium casei LMG S-19264T (=DSM 44701T), isolated from a smear-ripened cheese.</title>
        <authorList>
            <consortium name="US DOE Joint Genome Institute (JGI-PGF)"/>
            <person name="Walter F."/>
            <person name="Albersmeier A."/>
            <person name="Kalinowski J."/>
            <person name="Ruckert C."/>
        </authorList>
    </citation>
    <scope>NUCLEOTIDE SEQUENCE</scope>
    <source>
        <strain evidence="3">KCTC 42590</strain>
    </source>
</reference>
<evidence type="ECO:0000256" key="2">
    <source>
        <dbReference type="SAM" id="Phobius"/>
    </source>
</evidence>
<dbReference type="RefSeq" id="WP_191250870.1">
    <property type="nucleotide sequence ID" value="NZ_BNCI01000001.1"/>
</dbReference>
<keyword evidence="2" id="KW-1133">Transmembrane helix</keyword>
<proteinExistence type="predicted"/>
<name>A0A919E4L6_9PROT</name>
<reference evidence="3" key="2">
    <citation type="submission" date="2020-09" db="EMBL/GenBank/DDBJ databases">
        <authorList>
            <person name="Sun Q."/>
            <person name="Kim S."/>
        </authorList>
    </citation>
    <scope>NUCLEOTIDE SEQUENCE</scope>
    <source>
        <strain evidence="3">KCTC 42590</strain>
    </source>
</reference>
<keyword evidence="4" id="KW-1185">Reference proteome</keyword>
<feature type="transmembrane region" description="Helical" evidence="2">
    <location>
        <begin position="56"/>
        <end position="74"/>
    </location>
</feature>
<accession>A0A919E4L6</accession>
<evidence type="ECO:0000313" key="3">
    <source>
        <dbReference type="EMBL" id="GHF19164.1"/>
    </source>
</evidence>
<feature type="transmembrane region" description="Helical" evidence="2">
    <location>
        <begin position="31"/>
        <end position="50"/>
    </location>
</feature>
<dbReference type="Proteomes" id="UP000630923">
    <property type="component" value="Unassembled WGS sequence"/>
</dbReference>
<evidence type="ECO:0000256" key="1">
    <source>
        <dbReference type="SAM" id="MobiDB-lite"/>
    </source>
</evidence>
<gene>
    <name evidence="3" type="ORF">GCM10017044_12150</name>
</gene>
<keyword evidence="2" id="KW-0812">Transmembrane</keyword>
<dbReference type="AlphaFoldDB" id="A0A919E4L6"/>
<protein>
    <submittedName>
        <fullName evidence="3">Membrane protein</fullName>
    </submittedName>
</protein>
<evidence type="ECO:0000313" key="4">
    <source>
        <dbReference type="Proteomes" id="UP000630923"/>
    </source>
</evidence>
<sequence length="759" mass="84939">MTDSRRTQSGQNGSLHDRLTHSVRYLKRRTLLSALLRLLAVAAFVVMVMAFFKMPIAVKVATPLLVVVTGLLLLPRHRGYREISVATFLLHLNRKIPELEESGQLLLADRTTLPPLKQLQFDRAEAAFERAVQDHSLWVPPLKAKTPIALTLLFLMLAVALYQYDWRKTARQNMYEQTAENVLLPASITEATVTVTAPPYTNLAPSVMQDLNIKTVEASQIMWRLKFSRMDGRYMLHASDGELVPFTADTDGSFRAEMIADSTGLYRIMHSTSDGEAQVGDFYTLQVFKDRAPDIDIREPEKRVLEIPKNGDPFFRSIVEVRDDFGVAGAQILASVAKGTGEAVKFRDEVFSFDQQTTTENGYQYSKDWDLLALGMEPGDEVYFSVEAWDNKTPTPNRGKSSTVIVKWLDDVEVPVAAAGIVINLEPEYFKSQRQIIIETEQLIEDQSILDAQEFKDISYGLGQAQSDLKQRYGQYLGDEFGEGPGDQLAEAGRADTGADDDHEEGHDHGHEEAEVSAPEVGHTHEGADQATSRSGAAEMIARFGHNHGDSDVGPIAKRDPKTLMKKAVSIMWQAELHLMLAEPEKALPYEYEALKFLKLAKQADRIYVKRLGFEPPPVSEDRRLTGELDDIESFRRDEAATPENDRDEALLLAGYKLLSNPERETALLSEQTRQTLTDLKDYFLQAAQDRPALITHVATLEKLIATRSLALADCDDCVTGIQRTLWHLLKDPIAQPSVGQQYYLHGDQIISDGVSTYD</sequence>
<comment type="caution">
    <text evidence="3">The sequence shown here is derived from an EMBL/GenBank/DDBJ whole genome shotgun (WGS) entry which is preliminary data.</text>
</comment>
<organism evidence="3 4">
    <name type="scientific">Kordiimonas sediminis</name>
    <dbReference type="NCBI Taxonomy" id="1735581"/>
    <lineage>
        <taxon>Bacteria</taxon>
        <taxon>Pseudomonadati</taxon>
        <taxon>Pseudomonadota</taxon>
        <taxon>Alphaproteobacteria</taxon>
        <taxon>Kordiimonadales</taxon>
        <taxon>Kordiimonadaceae</taxon>
        <taxon>Kordiimonas</taxon>
    </lineage>
</organism>
<dbReference type="EMBL" id="BNCI01000001">
    <property type="protein sequence ID" value="GHF19164.1"/>
    <property type="molecule type" value="Genomic_DNA"/>
</dbReference>
<feature type="transmembrane region" description="Helical" evidence="2">
    <location>
        <begin position="146"/>
        <end position="164"/>
    </location>
</feature>
<keyword evidence="2" id="KW-0472">Membrane</keyword>
<feature type="region of interest" description="Disordered" evidence="1">
    <location>
        <begin position="476"/>
        <end position="534"/>
    </location>
</feature>
<feature type="compositionally biased region" description="Basic and acidic residues" evidence="1">
    <location>
        <begin position="504"/>
        <end position="514"/>
    </location>
</feature>